<keyword evidence="7 11" id="KW-0406">Ion transport</keyword>
<reference evidence="13" key="1">
    <citation type="journal article" date="2016" name="New Phytol.">
        <title>Evolutionary dynamics of the plastid inverted repeat: the effects of expansion, contraction, and loss on substitution rates.</title>
        <authorList>
            <person name="Zhu A."/>
            <person name="Guo W."/>
            <person name="Gupta S."/>
            <person name="Fan W."/>
            <person name="Mower J.P."/>
        </authorList>
    </citation>
    <scope>NUCLEOTIDE SEQUENCE</scope>
</reference>
<organism evidence="13">
    <name type="scientific">Angiopteris angustifolia</name>
    <dbReference type="NCBI Taxonomy" id="491814"/>
    <lineage>
        <taxon>Eukaryota</taxon>
        <taxon>Viridiplantae</taxon>
        <taxon>Streptophyta</taxon>
        <taxon>Embryophyta</taxon>
        <taxon>Tracheophyta</taxon>
        <taxon>Polypodiopsida</taxon>
        <taxon>Marattiidae</taxon>
        <taxon>Marattiales</taxon>
        <taxon>Marattiaceae</taxon>
        <taxon>Angiopteris</taxon>
    </lineage>
</organism>
<comment type="function">
    <text evidence="10">F(1)F(0) ATP synthase produces ATP from ADP in the presence of a proton or sodium gradient. F-type ATPases consist of two structural domains, F(1) containing the extramembraneous catalytic core and F(0) containing the membrane proton channel, linked together by a central stalk and a peripheral stalk. During catalysis, ATP synthesis in the catalytic domain of F(1) is coupled via a rotary mechanism of the central stalk subunits to proton translocation.</text>
</comment>
<keyword evidence="2 11" id="KW-0813">Transport</keyword>
<name>A0A0B5EN32_9MONI</name>
<proteinExistence type="inferred from homology"/>
<evidence type="ECO:0000256" key="3">
    <source>
        <dbReference type="ARBA" id="ARBA00022547"/>
    </source>
</evidence>
<evidence type="ECO:0000256" key="6">
    <source>
        <dbReference type="ARBA" id="ARBA00022989"/>
    </source>
</evidence>
<evidence type="ECO:0000256" key="1">
    <source>
        <dbReference type="ARBA" id="ARBA00004167"/>
    </source>
</evidence>
<dbReference type="AlphaFoldDB" id="A0A0B5EN32"/>
<evidence type="ECO:0000256" key="7">
    <source>
        <dbReference type="ARBA" id="ARBA00023065"/>
    </source>
</evidence>
<dbReference type="NCBIfam" id="NF005606">
    <property type="entry name" value="PRK07352.1"/>
    <property type="match status" value="1"/>
</dbReference>
<keyword evidence="6" id="KW-1133">Transmembrane helix</keyword>
<evidence type="ECO:0000256" key="11">
    <source>
        <dbReference type="RuleBase" id="RU003848"/>
    </source>
</evidence>
<gene>
    <name evidence="13" type="primary">atpF</name>
</gene>
<dbReference type="CDD" id="cd06503">
    <property type="entry name" value="ATP-synt_Fo_b"/>
    <property type="match status" value="1"/>
</dbReference>
<accession>A0A0B5EN32</accession>
<keyword evidence="5 11" id="KW-0375">Hydrogen ion transport</keyword>
<keyword evidence="3 11" id="KW-0138">CF(0)</keyword>
<keyword evidence="9" id="KW-0066">ATP synthesis</keyword>
<evidence type="ECO:0000256" key="12">
    <source>
        <dbReference type="SAM" id="Coils"/>
    </source>
</evidence>
<evidence type="ECO:0000256" key="9">
    <source>
        <dbReference type="ARBA" id="ARBA00023310"/>
    </source>
</evidence>
<geneLocation type="plastid" evidence="13"/>
<dbReference type="RefSeq" id="YP_009117749.1">
    <property type="nucleotide sequence ID" value="NC_026300.1"/>
</dbReference>
<keyword evidence="12" id="KW-0175">Coiled coil</keyword>
<dbReference type="PANTHER" id="PTHR34264:SF3">
    <property type="entry name" value="ATP SYNTHASE SUBUNIT B, CHLOROPLASTIC"/>
    <property type="match status" value="1"/>
</dbReference>
<evidence type="ECO:0000256" key="10">
    <source>
        <dbReference type="ARBA" id="ARBA00025198"/>
    </source>
</evidence>
<comment type="subcellular location">
    <subcellularLocation>
        <location evidence="1">Membrane</location>
        <topology evidence="1">Single-pass membrane protein</topology>
    </subcellularLocation>
</comment>
<comment type="similarity">
    <text evidence="11">Belongs to the ATPase B chain family.</text>
</comment>
<dbReference type="GeneID" id="22975504"/>
<evidence type="ECO:0000256" key="5">
    <source>
        <dbReference type="ARBA" id="ARBA00022781"/>
    </source>
</evidence>
<dbReference type="GO" id="GO:0015986">
    <property type="term" value="P:proton motive force-driven ATP synthesis"/>
    <property type="evidence" value="ECO:0007669"/>
    <property type="project" value="InterPro"/>
</dbReference>
<keyword evidence="8" id="KW-0472">Membrane</keyword>
<keyword evidence="4 11" id="KW-0812">Transmembrane</keyword>
<protein>
    <submittedName>
        <fullName evidence="13">ATP synthase CF0 subunit I</fullName>
    </submittedName>
</protein>
<keyword evidence="13" id="KW-0934">Plastid</keyword>
<evidence type="ECO:0000256" key="2">
    <source>
        <dbReference type="ARBA" id="ARBA00022448"/>
    </source>
</evidence>
<dbReference type="GO" id="GO:0045259">
    <property type="term" value="C:proton-transporting ATP synthase complex"/>
    <property type="evidence" value="ECO:0007669"/>
    <property type="project" value="UniProtKB-KW"/>
</dbReference>
<sequence>MIHLNILYWPPAGGFGLNTNILEINIINLAVVLGVLIYLGKGVCAGCILLNDLLENRKQTILSTIRDAEERYEEATEKLNQARTRLQQAKVKADEIRVNGLTQMEREKQDLINAADEDSRRLEDSKNSTIRFEEQRAIEQVRQQVSRLALERALESLNTRLNNELHSRMIDYHIGLLRAMESTTDQFL</sequence>
<dbReference type="PANTHER" id="PTHR34264">
    <property type="entry name" value="ATP SYNTHASE SUBUNIT B, CHLOROPLASTIC"/>
    <property type="match status" value="1"/>
</dbReference>
<evidence type="ECO:0000256" key="8">
    <source>
        <dbReference type="ARBA" id="ARBA00023136"/>
    </source>
</evidence>
<dbReference type="EMBL" id="KP099647">
    <property type="protein sequence ID" value="AJE71291.1"/>
    <property type="molecule type" value="Genomic_DNA"/>
</dbReference>
<feature type="coiled-coil region" evidence="12">
    <location>
        <begin position="51"/>
        <end position="121"/>
    </location>
</feature>
<dbReference type="GO" id="GO:0015078">
    <property type="term" value="F:proton transmembrane transporter activity"/>
    <property type="evidence" value="ECO:0007669"/>
    <property type="project" value="InterPro"/>
</dbReference>
<evidence type="ECO:0000313" key="13">
    <source>
        <dbReference type="EMBL" id="AJE71291.1"/>
    </source>
</evidence>
<dbReference type="InterPro" id="IPR002146">
    <property type="entry name" value="ATP_synth_b/b'su_bac/chlpt"/>
</dbReference>
<dbReference type="HAMAP" id="MF_01398">
    <property type="entry name" value="ATP_synth_b_bprime"/>
    <property type="match status" value="1"/>
</dbReference>
<evidence type="ECO:0000256" key="4">
    <source>
        <dbReference type="ARBA" id="ARBA00022692"/>
    </source>
</evidence>
<dbReference type="Pfam" id="PF00430">
    <property type="entry name" value="ATP-synt_B"/>
    <property type="match status" value="1"/>
</dbReference>